<name>A0A383CKA0_9ZZZZ</name>
<dbReference type="InterPro" id="IPR036849">
    <property type="entry name" value="Enolase-like_C_sf"/>
</dbReference>
<gene>
    <name evidence="5" type="ORF">METZ01_LOCUS485671</name>
</gene>
<feature type="non-terminal residue" evidence="5">
    <location>
        <position position="240"/>
    </location>
</feature>
<evidence type="ECO:0000259" key="4">
    <source>
        <dbReference type="SMART" id="SM00922"/>
    </source>
</evidence>
<dbReference type="CDD" id="cd03316">
    <property type="entry name" value="MR_like"/>
    <property type="match status" value="1"/>
</dbReference>
<dbReference type="PANTHER" id="PTHR13794">
    <property type="entry name" value="ENOLASE SUPERFAMILY, MANDELATE RACEMASE"/>
    <property type="match status" value="1"/>
</dbReference>
<dbReference type="PANTHER" id="PTHR13794:SF58">
    <property type="entry name" value="MITOCHONDRIAL ENOLASE SUPERFAMILY MEMBER 1"/>
    <property type="match status" value="1"/>
</dbReference>
<dbReference type="InterPro" id="IPR013342">
    <property type="entry name" value="Mandelate_racemase_C"/>
</dbReference>
<feature type="domain" description="Mandelate racemase/muconate lactonizing enzyme C-terminal" evidence="4">
    <location>
        <begin position="76"/>
        <end position="174"/>
    </location>
</feature>
<dbReference type="InterPro" id="IPR018110">
    <property type="entry name" value="Mandel_Rmase/mucon_lact_enz_CS"/>
</dbReference>
<dbReference type="SFLD" id="SFLDS00001">
    <property type="entry name" value="Enolase"/>
    <property type="match status" value="1"/>
</dbReference>
<dbReference type="Gene3D" id="3.20.20.120">
    <property type="entry name" value="Enolase-like C-terminal domain"/>
    <property type="match status" value="1"/>
</dbReference>
<evidence type="ECO:0000313" key="5">
    <source>
        <dbReference type="EMBL" id="SVE32817.1"/>
    </source>
</evidence>
<dbReference type="SFLD" id="SFLDG00179">
    <property type="entry name" value="mandelate_racemase"/>
    <property type="match status" value="1"/>
</dbReference>
<dbReference type="Pfam" id="PF13378">
    <property type="entry name" value="MR_MLE_C"/>
    <property type="match status" value="1"/>
</dbReference>
<accession>A0A383CKA0</accession>
<dbReference type="GO" id="GO:0000287">
    <property type="term" value="F:magnesium ion binding"/>
    <property type="evidence" value="ECO:0007669"/>
    <property type="project" value="TreeGrafter"/>
</dbReference>
<dbReference type="AlphaFoldDB" id="A0A383CKA0"/>
<dbReference type="InterPro" id="IPR029065">
    <property type="entry name" value="Enolase_C-like"/>
</dbReference>
<feature type="non-terminal residue" evidence="5">
    <location>
        <position position="1"/>
    </location>
</feature>
<proteinExistence type="predicted"/>
<dbReference type="Gene3D" id="3.30.390.10">
    <property type="entry name" value="Enolase-like, N-terminal domain"/>
    <property type="match status" value="1"/>
</dbReference>
<dbReference type="InterPro" id="IPR046945">
    <property type="entry name" value="RHMD-like"/>
</dbReference>
<protein>
    <recommendedName>
        <fullName evidence="4">Mandelate racemase/muconate lactonizing enzyme C-terminal domain-containing protein</fullName>
    </recommendedName>
</protein>
<dbReference type="Pfam" id="PF02746">
    <property type="entry name" value="MR_MLE_N"/>
    <property type="match status" value="1"/>
</dbReference>
<dbReference type="GO" id="GO:0009063">
    <property type="term" value="P:amino acid catabolic process"/>
    <property type="evidence" value="ECO:0007669"/>
    <property type="project" value="InterPro"/>
</dbReference>
<dbReference type="SUPFAM" id="SSF51604">
    <property type="entry name" value="Enolase C-terminal domain-like"/>
    <property type="match status" value="1"/>
</dbReference>
<evidence type="ECO:0000256" key="3">
    <source>
        <dbReference type="ARBA" id="ARBA00022842"/>
    </source>
</evidence>
<evidence type="ECO:0000256" key="1">
    <source>
        <dbReference type="ARBA" id="ARBA00001946"/>
    </source>
</evidence>
<dbReference type="EMBL" id="UINC01209691">
    <property type="protein sequence ID" value="SVE32817.1"/>
    <property type="molecule type" value="Genomic_DNA"/>
</dbReference>
<dbReference type="SMART" id="SM00922">
    <property type="entry name" value="MR_MLE"/>
    <property type="match status" value="1"/>
</dbReference>
<dbReference type="GO" id="GO:0016836">
    <property type="term" value="F:hydro-lyase activity"/>
    <property type="evidence" value="ECO:0007669"/>
    <property type="project" value="TreeGrafter"/>
</dbReference>
<organism evidence="5">
    <name type="scientific">marine metagenome</name>
    <dbReference type="NCBI Taxonomy" id="408172"/>
    <lineage>
        <taxon>unclassified sequences</taxon>
        <taxon>metagenomes</taxon>
        <taxon>ecological metagenomes</taxon>
    </lineage>
</organism>
<dbReference type="PROSITE" id="PS00909">
    <property type="entry name" value="MR_MLE_2"/>
    <property type="match status" value="1"/>
</dbReference>
<dbReference type="InterPro" id="IPR013341">
    <property type="entry name" value="Mandelate_racemase_N_dom"/>
</dbReference>
<sequence>LLGEDATQVESLWQKMWAATYIQGRMGITVMAMSALDVALWDALGRSKGKPLWELWGGSPDPLPIYGSGCFRGLGHDGMIEKAKRYVQRGFKTIKMQVGHVFTHEEDIINVRDMREELGNEVDIMVDVNQGWNAEEAIEVGLQLDQFDLAWMEEPVLADDFEGYHKIADAIKTPVVGGENHFTHHDFKPFFASGKIPIIQPDIMRGGYTELKVIAEQANLSGIKMAPHLFPELNSHLNAC</sequence>
<keyword evidence="3" id="KW-0460">Magnesium</keyword>
<dbReference type="SUPFAM" id="SSF54826">
    <property type="entry name" value="Enolase N-terminal domain-like"/>
    <property type="match status" value="1"/>
</dbReference>
<comment type="cofactor">
    <cofactor evidence="1">
        <name>Mg(2+)</name>
        <dbReference type="ChEBI" id="CHEBI:18420"/>
    </cofactor>
</comment>
<reference evidence="5" key="1">
    <citation type="submission" date="2018-05" db="EMBL/GenBank/DDBJ databases">
        <authorList>
            <person name="Lanie J.A."/>
            <person name="Ng W.-L."/>
            <person name="Kazmierczak K.M."/>
            <person name="Andrzejewski T.M."/>
            <person name="Davidsen T.M."/>
            <person name="Wayne K.J."/>
            <person name="Tettelin H."/>
            <person name="Glass J.I."/>
            <person name="Rusch D."/>
            <person name="Podicherti R."/>
            <person name="Tsui H.-C.T."/>
            <person name="Winkler M.E."/>
        </authorList>
    </citation>
    <scope>NUCLEOTIDE SEQUENCE</scope>
</reference>
<evidence type="ECO:0000256" key="2">
    <source>
        <dbReference type="ARBA" id="ARBA00022723"/>
    </source>
</evidence>
<dbReference type="InterPro" id="IPR029017">
    <property type="entry name" value="Enolase-like_N"/>
</dbReference>
<keyword evidence="2" id="KW-0479">Metal-binding</keyword>
<dbReference type="GO" id="GO:0016052">
    <property type="term" value="P:carbohydrate catabolic process"/>
    <property type="evidence" value="ECO:0007669"/>
    <property type="project" value="TreeGrafter"/>
</dbReference>